<name>A0ABY5E4J3_9BACT</name>
<proteinExistence type="predicted"/>
<dbReference type="InterPro" id="IPR005358">
    <property type="entry name" value="Puta_zinc/iron-chelating_dom"/>
</dbReference>
<keyword evidence="2" id="KW-1185">Reference proteome</keyword>
<reference evidence="1" key="1">
    <citation type="submission" date="2022-07" db="EMBL/GenBank/DDBJ databases">
        <title>Arcobacter roscoffensis sp. nov., a marine bacterium isolated from coastal seawater collected from Roscoff, France.</title>
        <authorList>
            <person name="Pascual J."/>
            <person name="Lepeaux C."/>
            <person name="Methner A."/>
            <person name="Overmann J."/>
        </authorList>
    </citation>
    <scope>NUCLEOTIDE SEQUENCE</scope>
    <source>
        <strain evidence="1">ARW1-2F2</strain>
    </source>
</reference>
<dbReference type="RefSeq" id="WP_254577261.1">
    <property type="nucleotide sequence ID" value="NZ_CP100595.1"/>
</dbReference>
<organism evidence="1 2">
    <name type="scientific">Arcobacter roscoffensis</name>
    <dbReference type="NCBI Taxonomy" id="2961520"/>
    <lineage>
        <taxon>Bacteria</taxon>
        <taxon>Pseudomonadati</taxon>
        <taxon>Campylobacterota</taxon>
        <taxon>Epsilonproteobacteria</taxon>
        <taxon>Campylobacterales</taxon>
        <taxon>Arcobacteraceae</taxon>
        <taxon>Arcobacter</taxon>
    </lineage>
</organism>
<dbReference type="Proteomes" id="UP001060012">
    <property type="component" value="Chromosome"/>
</dbReference>
<gene>
    <name evidence="1" type="ORF">NJU99_03010</name>
</gene>
<dbReference type="Pfam" id="PF03692">
    <property type="entry name" value="CxxCxxCC"/>
    <property type="match status" value="1"/>
</dbReference>
<evidence type="ECO:0000313" key="1">
    <source>
        <dbReference type="EMBL" id="UTJ07082.1"/>
    </source>
</evidence>
<accession>A0ABY5E4J3</accession>
<evidence type="ECO:0000313" key="2">
    <source>
        <dbReference type="Proteomes" id="UP001060012"/>
    </source>
</evidence>
<dbReference type="EMBL" id="CP100595">
    <property type="protein sequence ID" value="UTJ07082.1"/>
    <property type="molecule type" value="Genomic_DNA"/>
</dbReference>
<protein>
    <submittedName>
        <fullName evidence="1">YkgJ family cysteine cluster protein</fullName>
    </submittedName>
</protein>
<sequence>MKQFIDTSNDYFTFSSCETCEANCCDGRKGTVFSQIILSDFEEIYENYPILFIFGELGYLKPVIILTNGKDFCPHLKDFRCGIYEKRSSICRTYPLSANIDNKIYIDSLCPAVNKNNKDSLIVENSNVNKDFFVPILDNYQDKYIDTFHEFDKFNKKEDLEHCITIKGILFYKYNKESTNKYMKMHQESLIHLEKPYFKDLDF</sequence>